<keyword evidence="4" id="KW-1015">Disulfide bond</keyword>
<name>J3M6E8_ORYBR</name>
<dbReference type="STRING" id="4533.J3M6E8"/>
<sequence>MAIFTSSSSSSFFLLLLLLLVAPWRSGEAAAATTALNFTRQDFPREFVFGAGTSAYQYEGATDEDGRSPSVWDTFTRAGSMPDKSTGDRAAGGYHKYKEDVKLMSDTGLEAYRFSISWSRLIPRGRGAVNPKGLEYYNNLIDELVKRGIEIHVTLYHLDFPQILEDEYHGWLSPRIIEDFTAYADVCFREFGDRVKHWTTLDEPNVIALAAYDNGIFPPCRCSPPFGLNCTAGDSTTEPYVVAHNSILVHASVATLYRDKYQATQKGFVGINVYSFWNYPFSSSSADIAATQRAMVFTIGWILEPLVHGDYPEIMKERAGSRIPSFTKEQSELIRGSADFIGINHYTSVYISDGSNGQDTDLRDYTADMAATFRISRNDTPSGQFVPTNLPKDPKGLQYILEYLRDTYPGVPVYVQENGLSTNDSLNDTERVEYLSSYMGSALAALRNGANVKGYFVWSFLDVFELLAGYHSPYGLHRVDFEDPSLPRQPKFSAHWYSKFLRGEVGIDIESITSPAGGYEHSDQ</sequence>
<evidence type="ECO:0000256" key="4">
    <source>
        <dbReference type="ARBA" id="ARBA00023157"/>
    </source>
</evidence>
<keyword evidence="9" id="KW-1185">Reference proteome</keyword>
<dbReference type="PANTHER" id="PTHR10353">
    <property type="entry name" value="GLYCOSYL HYDROLASE"/>
    <property type="match status" value="1"/>
</dbReference>
<evidence type="ECO:0008006" key="10">
    <source>
        <dbReference type="Google" id="ProtNLM"/>
    </source>
</evidence>
<dbReference type="GO" id="GO:0033907">
    <property type="term" value="F:beta-D-fucosidase activity"/>
    <property type="evidence" value="ECO:0007669"/>
    <property type="project" value="UniProtKB-ARBA"/>
</dbReference>
<dbReference type="PROSITE" id="PS00653">
    <property type="entry name" value="GLYCOSYL_HYDROL_F1_2"/>
    <property type="match status" value="1"/>
</dbReference>
<dbReference type="PANTHER" id="PTHR10353:SF29">
    <property type="entry name" value="BETA-GLUCOSIDASE 11"/>
    <property type="match status" value="1"/>
</dbReference>
<dbReference type="InterPro" id="IPR017853">
    <property type="entry name" value="GH"/>
</dbReference>
<dbReference type="KEGG" id="obr:102703683"/>
<protein>
    <recommendedName>
        <fullName evidence="10">4-hydroxy-7-methoxy-3-oxo-3,4-dihydro-2H-1,4-benzoxazin-2-yl glucosidebeta-D-glucosidase</fullName>
    </recommendedName>
</protein>
<dbReference type="HOGENOM" id="CLU_001859_1_0_1"/>
<dbReference type="AlphaFoldDB" id="J3M6E8"/>
<dbReference type="RefSeq" id="XP_006654314.1">
    <property type="nucleotide sequence ID" value="XM_006654251.3"/>
</dbReference>
<feature type="chain" id="PRO_5003774389" description="4-hydroxy-7-methoxy-3-oxo-3,4-dihydro-2H-1,4-benzoxazin-2-yl glucosidebeta-D-glucosidase" evidence="7">
    <location>
        <begin position="30"/>
        <end position="524"/>
    </location>
</feature>
<dbReference type="EnsemblPlants" id="OB05G21720.1">
    <property type="protein sequence ID" value="OB05G21720.1"/>
    <property type="gene ID" value="OB05G21720"/>
</dbReference>
<dbReference type="OrthoDB" id="65569at2759"/>
<reference evidence="8" key="1">
    <citation type="journal article" date="2013" name="Nat. Commun.">
        <title>Whole-genome sequencing of Oryza brachyantha reveals mechanisms underlying Oryza genome evolution.</title>
        <authorList>
            <person name="Chen J."/>
            <person name="Huang Q."/>
            <person name="Gao D."/>
            <person name="Wang J."/>
            <person name="Lang Y."/>
            <person name="Liu T."/>
            <person name="Li B."/>
            <person name="Bai Z."/>
            <person name="Luis Goicoechea J."/>
            <person name="Liang C."/>
            <person name="Chen C."/>
            <person name="Zhang W."/>
            <person name="Sun S."/>
            <person name="Liao Y."/>
            <person name="Zhang X."/>
            <person name="Yang L."/>
            <person name="Song C."/>
            <person name="Wang M."/>
            <person name="Shi J."/>
            <person name="Liu G."/>
            <person name="Liu J."/>
            <person name="Zhou H."/>
            <person name="Zhou W."/>
            <person name="Yu Q."/>
            <person name="An N."/>
            <person name="Chen Y."/>
            <person name="Cai Q."/>
            <person name="Wang B."/>
            <person name="Liu B."/>
            <person name="Min J."/>
            <person name="Huang Y."/>
            <person name="Wu H."/>
            <person name="Li Z."/>
            <person name="Zhang Y."/>
            <person name="Yin Y."/>
            <person name="Song W."/>
            <person name="Jiang J."/>
            <person name="Jackson S.A."/>
            <person name="Wing R.A."/>
            <person name="Wang J."/>
            <person name="Chen M."/>
        </authorList>
    </citation>
    <scope>NUCLEOTIDE SEQUENCE [LARGE SCALE GENOMIC DNA]</scope>
    <source>
        <strain evidence="8">cv. IRGC 101232</strain>
    </source>
</reference>
<evidence type="ECO:0000256" key="6">
    <source>
        <dbReference type="RuleBase" id="RU003690"/>
    </source>
</evidence>
<dbReference type="GO" id="GO:0004565">
    <property type="term" value="F:beta-galactosidase activity"/>
    <property type="evidence" value="ECO:0007669"/>
    <property type="project" value="UniProtKB-ARBA"/>
</dbReference>
<gene>
    <name evidence="8" type="primary">LOC102703683</name>
</gene>
<dbReference type="GO" id="GO:0005975">
    <property type="term" value="P:carbohydrate metabolic process"/>
    <property type="evidence" value="ECO:0007669"/>
    <property type="project" value="InterPro"/>
</dbReference>
<evidence type="ECO:0000313" key="8">
    <source>
        <dbReference type="EnsemblPlants" id="OB05G21720.1"/>
    </source>
</evidence>
<evidence type="ECO:0000256" key="7">
    <source>
        <dbReference type="SAM" id="SignalP"/>
    </source>
</evidence>
<dbReference type="GO" id="GO:0008422">
    <property type="term" value="F:beta-glucosidase activity"/>
    <property type="evidence" value="ECO:0007669"/>
    <property type="project" value="UniProtKB-ARBA"/>
</dbReference>
<dbReference type="PRINTS" id="PR00131">
    <property type="entry name" value="GLHYDRLASE1"/>
</dbReference>
<dbReference type="Proteomes" id="UP000006038">
    <property type="component" value="Chromosome 5"/>
</dbReference>
<reference evidence="8" key="2">
    <citation type="submission" date="2013-04" db="UniProtKB">
        <authorList>
            <consortium name="EnsemblPlants"/>
        </authorList>
    </citation>
    <scope>IDENTIFICATION</scope>
</reference>
<dbReference type="InterPro" id="IPR001360">
    <property type="entry name" value="Glyco_hydro_1"/>
</dbReference>
<dbReference type="InterPro" id="IPR033132">
    <property type="entry name" value="GH_1_N_CS"/>
</dbReference>
<comment type="similarity">
    <text evidence="1 6">Belongs to the glycosyl hydrolase 1 family.</text>
</comment>
<dbReference type="FunFam" id="3.20.20.80:FF:000069">
    <property type="entry name" value="Beta-glucosidase 1"/>
    <property type="match status" value="1"/>
</dbReference>
<proteinExistence type="inferred from homology"/>
<evidence type="ECO:0000256" key="2">
    <source>
        <dbReference type="ARBA" id="ARBA00022729"/>
    </source>
</evidence>
<dbReference type="SUPFAM" id="SSF51445">
    <property type="entry name" value="(Trans)glycosidases"/>
    <property type="match status" value="1"/>
</dbReference>
<accession>J3M6E8</accession>
<dbReference type="GeneID" id="102703683"/>
<organism evidence="8">
    <name type="scientific">Oryza brachyantha</name>
    <name type="common">malo sina</name>
    <dbReference type="NCBI Taxonomy" id="4533"/>
    <lineage>
        <taxon>Eukaryota</taxon>
        <taxon>Viridiplantae</taxon>
        <taxon>Streptophyta</taxon>
        <taxon>Embryophyta</taxon>
        <taxon>Tracheophyta</taxon>
        <taxon>Spermatophyta</taxon>
        <taxon>Magnoliopsida</taxon>
        <taxon>Liliopsida</taxon>
        <taxon>Poales</taxon>
        <taxon>Poaceae</taxon>
        <taxon>BOP clade</taxon>
        <taxon>Oryzoideae</taxon>
        <taxon>Oryzeae</taxon>
        <taxon>Oryzinae</taxon>
        <taxon>Oryza</taxon>
    </lineage>
</organism>
<dbReference type="OMA" id="NWSWINS"/>
<feature type="signal peptide" evidence="7">
    <location>
        <begin position="1"/>
        <end position="29"/>
    </location>
</feature>
<keyword evidence="3" id="KW-0378">Hydrolase</keyword>
<evidence type="ECO:0000256" key="3">
    <source>
        <dbReference type="ARBA" id="ARBA00022801"/>
    </source>
</evidence>
<dbReference type="eggNOG" id="KOG0626">
    <property type="taxonomic scope" value="Eukaryota"/>
</dbReference>
<keyword evidence="2 7" id="KW-0732">Signal</keyword>
<dbReference type="Gene3D" id="3.20.20.80">
    <property type="entry name" value="Glycosidases"/>
    <property type="match status" value="1"/>
</dbReference>
<keyword evidence="5" id="KW-0325">Glycoprotein</keyword>
<evidence type="ECO:0000256" key="5">
    <source>
        <dbReference type="ARBA" id="ARBA00023180"/>
    </source>
</evidence>
<evidence type="ECO:0000256" key="1">
    <source>
        <dbReference type="ARBA" id="ARBA00010838"/>
    </source>
</evidence>
<evidence type="ECO:0000313" key="9">
    <source>
        <dbReference type="Proteomes" id="UP000006038"/>
    </source>
</evidence>
<dbReference type="Pfam" id="PF00232">
    <property type="entry name" value="Glyco_hydro_1"/>
    <property type="match status" value="1"/>
</dbReference>
<dbReference type="Gramene" id="OB05G21720.1">
    <property type="protein sequence ID" value="OB05G21720.1"/>
    <property type="gene ID" value="OB05G21720"/>
</dbReference>